<evidence type="ECO:0000313" key="2">
    <source>
        <dbReference type="EMBL" id="QEY23923.1"/>
    </source>
</evidence>
<dbReference type="RefSeq" id="WP_123796361.1">
    <property type="nucleotide sequence ID" value="NZ_CP031699.1"/>
</dbReference>
<dbReference type="Proteomes" id="UP000325536">
    <property type="component" value="Chromosome"/>
</dbReference>
<gene>
    <name evidence="2" type="ORF">D0T90_04930</name>
</gene>
<proteinExistence type="predicted"/>
<protein>
    <submittedName>
        <fullName evidence="2">Uncharacterized protein</fullName>
    </submittedName>
</protein>
<organism evidence="2 3">
    <name type="scientific">Neisseria animalis</name>
    <dbReference type="NCBI Taxonomy" id="492"/>
    <lineage>
        <taxon>Bacteria</taxon>
        <taxon>Pseudomonadati</taxon>
        <taxon>Pseudomonadota</taxon>
        <taxon>Betaproteobacteria</taxon>
        <taxon>Neisseriales</taxon>
        <taxon>Neisseriaceae</taxon>
        <taxon>Neisseria</taxon>
    </lineage>
</organism>
<feature type="transmembrane region" description="Helical" evidence="1">
    <location>
        <begin position="126"/>
        <end position="146"/>
    </location>
</feature>
<dbReference type="KEGG" id="naq:D0T90_04930"/>
<sequence length="159" mass="17650">MKRLLSSLPVWIILCDMLYGFGLNVMQSQNVVNMPSAKTVTPDIAFNGLQLAANGGMILIIGFGLLVLLQLNRTVLQQQILPIGIFRSLGLLAVLAFSVPSLWEWFWAVGGLFSGKPVFNTGDIRYFITALCLPLTALLCLIRLFGWYRLHGKAEHDEN</sequence>
<dbReference type="OrthoDB" id="8606854at2"/>
<keyword evidence="3" id="KW-1185">Reference proteome</keyword>
<evidence type="ECO:0000313" key="3">
    <source>
        <dbReference type="Proteomes" id="UP000325536"/>
    </source>
</evidence>
<feature type="transmembrane region" description="Helical" evidence="1">
    <location>
        <begin position="44"/>
        <end position="68"/>
    </location>
</feature>
<evidence type="ECO:0000256" key="1">
    <source>
        <dbReference type="SAM" id="Phobius"/>
    </source>
</evidence>
<accession>A0A5P3MQQ2</accession>
<feature type="transmembrane region" description="Helical" evidence="1">
    <location>
        <begin position="80"/>
        <end position="106"/>
    </location>
</feature>
<keyword evidence="1" id="KW-1133">Transmembrane helix</keyword>
<dbReference type="EMBL" id="CP031699">
    <property type="protein sequence ID" value="QEY23923.1"/>
    <property type="molecule type" value="Genomic_DNA"/>
</dbReference>
<keyword evidence="1" id="KW-0472">Membrane</keyword>
<dbReference type="AlphaFoldDB" id="A0A5P3MQQ2"/>
<reference evidence="2 3" key="1">
    <citation type="submission" date="2018-08" db="EMBL/GenBank/DDBJ databases">
        <title>Neisseria animalis ATCC 49930 complete genome.</title>
        <authorList>
            <person name="Veseli I.A."/>
            <person name="Mascarenhas dos Santos A.C."/>
            <person name="Buttler R."/>
            <person name="Pombert J.-F."/>
        </authorList>
    </citation>
    <scope>NUCLEOTIDE SEQUENCE [LARGE SCALE GENOMIC DNA]</scope>
    <source>
        <strain evidence="2 3">ATCC 49930</strain>
    </source>
</reference>
<name>A0A5P3MQQ2_NEIAN</name>
<keyword evidence="1" id="KW-0812">Transmembrane</keyword>